<feature type="compositionally biased region" description="Polar residues" evidence="1">
    <location>
        <begin position="174"/>
        <end position="190"/>
    </location>
</feature>
<name>A0A1W1ZPM1_9BURK</name>
<dbReference type="AlphaFoldDB" id="A0A1W1ZPM1"/>
<accession>A0A1W1ZPM1</accession>
<dbReference type="Proteomes" id="UP000192708">
    <property type="component" value="Unassembled WGS sequence"/>
</dbReference>
<gene>
    <name evidence="2" type="ORF">SAMN06296008_10661</name>
</gene>
<reference evidence="2 3" key="1">
    <citation type="submission" date="2017-04" db="EMBL/GenBank/DDBJ databases">
        <authorList>
            <person name="Afonso C.L."/>
            <person name="Miller P.J."/>
            <person name="Scott M.A."/>
            <person name="Spackman E."/>
            <person name="Goraichik I."/>
            <person name="Dimitrov K.M."/>
            <person name="Suarez D.L."/>
            <person name="Swayne D.E."/>
        </authorList>
    </citation>
    <scope>NUCLEOTIDE SEQUENCE [LARGE SCALE GENOMIC DNA]</scope>
    <source>
        <strain evidence="2 3">VK13</strain>
    </source>
</reference>
<protein>
    <recommendedName>
        <fullName evidence="4">DUF3306 domain-containing protein</fullName>
    </recommendedName>
</protein>
<feature type="compositionally biased region" description="Polar residues" evidence="1">
    <location>
        <begin position="56"/>
        <end position="65"/>
    </location>
</feature>
<dbReference type="OrthoDB" id="8776025at2"/>
<dbReference type="Pfam" id="PF11748">
    <property type="entry name" value="DUF3306"/>
    <property type="match status" value="1"/>
</dbReference>
<feature type="compositionally biased region" description="Low complexity" evidence="1">
    <location>
        <begin position="152"/>
        <end position="169"/>
    </location>
</feature>
<dbReference type="InterPro" id="IPR021735">
    <property type="entry name" value="DUF3306"/>
</dbReference>
<feature type="region of interest" description="Disordered" evidence="1">
    <location>
        <begin position="147"/>
        <end position="201"/>
    </location>
</feature>
<proteinExistence type="predicted"/>
<feature type="region of interest" description="Disordered" evidence="1">
    <location>
        <begin position="26"/>
        <end position="65"/>
    </location>
</feature>
<keyword evidence="3" id="KW-1185">Reference proteome</keyword>
<dbReference type="EMBL" id="FWXJ01000006">
    <property type="protein sequence ID" value="SMC50307.1"/>
    <property type="molecule type" value="Genomic_DNA"/>
</dbReference>
<feature type="compositionally biased region" description="Polar residues" evidence="1">
    <location>
        <begin position="32"/>
        <end position="49"/>
    </location>
</feature>
<evidence type="ECO:0000313" key="2">
    <source>
        <dbReference type="EMBL" id="SMC50307.1"/>
    </source>
</evidence>
<evidence type="ECO:0000313" key="3">
    <source>
        <dbReference type="Proteomes" id="UP000192708"/>
    </source>
</evidence>
<dbReference type="RefSeq" id="WP_084283396.1">
    <property type="nucleotide sequence ID" value="NZ_FWXJ01000006.1"/>
</dbReference>
<evidence type="ECO:0008006" key="4">
    <source>
        <dbReference type="Google" id="ProtNLM"/>
    </source>
</evidence>
<organism evidence="2 3">
    <name type="scientific">Polynucleobacter kasalickyi</name>
    <dbReference type="NCBI Taxonomy" id="1938817"/>
    <lineage>
        <taxon>Bacteria</taxon>
        <taxon>Pseudomonadati</taxon>
        <taxon>Pseudomonadota</taxon>
        <taxon>Betaproteobacteria</taxon>
        <taxon>Burkholderiales</taxon>
        <taxon>Burkholderiaceae</taxon>
        <taxon>Polynucleobacter</taxon>
    </lineage>
</organism>
<evidence type="ECO:0000256" key="1">
    <source>
        <dbReference type="SAM" id="MobiDB-lite"/>
    </source>
</evidence>
<sequence length="228" mass="24789">MSGFFKRWSTLKTESAVQKAPVIEELIPPGANPNTIPTPLEGASTQSDASLPKLADTSTTPTTGPQLVDVEKLTTESDFSVFMNKDVAGEVHHAAMKKLFTDPHFNMMDGLDIYIDDYSIEDPLPVGMLEKMYQSNALGLFKPLVETPEANSSESPPTDDSSSNLSTDTADSEGITSDSSSTTTPLISHQESFEFTMDNSIEPTELVAQKATDLINTEVKNKDDHTRL</sequence>
<dbReference type="STRING" id="1938817.SAMN06296008_10661"/>